<dbReference type="EMBL" id="JAUEPS010000023">
    <property type="protein sequence ID" value="KAK0457145.1"/>
    <property type="molecule type" value="Genomic_DNA"/>
</dbReference>
<dbReference type="Proteomes" id="UP001175211">
    <property type="component" value="Unassembled WGS sequence"/>
</dbReference>
<comment type="caution">
    <text evidence="2">The sequence shown here is derived from an EMBL/GenBank/DDBJ whole genome shotgun (WGS) entry which is preliminary data.</text>
</comment>
<dbReference type="InterPro" id="IPR011009">
    <property type="entry name" value="Kinase-like_dom_sf"/>
</dbReference>
<dbReference type="GeneID" id="85357035"/>
<dbReference type="SUPFAM" id="SSF56112">
    <property type="entry name" value="Protein kinase-like (PK-like)"/>
    <property type="match status" value="1"/>
</dbReference>
<gene>
    <name evidence="2" type="ORF">EV420DRAFT_1551753</name>
</gene>
<dbReference type="GO" id="GO:0004672">
    <property type="term" value="F:protein kinase activity"/>
    <property type="evidence" value="ECO:0007669"/>
    <property type="project" value="InterPro"/>
</dbReference>
<proteinExistence type="predicted"/>
<dbReference type="RefSeq" id="XP_060329460.1">
    <property type="nucleotide sequence ID" value="XM_060473487.1"/>
</dbReference>
<evidence type="ECO:0000313" key="2">
    <source>
        <dbReference type="EMBL" id="KAK0457145.1"/>
    </source>
</evidence>
<dbReference type="InterPro" id="IPR000719">
    <property type="entry name" value="Prot_kinase_dom"/>
</dbReference>
<organism evidence="2 3">
    <name type="scientific">Armillaria tabescens</name>
    <name type="common">Ringless honey mushroom</name>
    <name type="synonym">Agaricus tabescens</name>
    <dbReference type="NCBI Taxonomy" id="1929756"/>
    <lineage>
        <taxon>Eukaryota</taxon>
        <taxon>Fungi</taxon>
        <taxon>Dikarya</taxon>
        <taxon>Basidiomycota</taxon>
        <taxon>Agaricomycotina</taxon>
        <taxon>Agaricomycetes</taxon>
        <taxon>Agaricomycetidae</taxon>
        <taxon>Agaricales</taxon>
        <taxon>Marasmiineae</taxon>
        <taxon>Physalacriaceae</taxon>
        <taxon>Desarmillaria</taxon>
    </lineage>
</organism>
<dbReference type="AlphaFoldDB" id="A0AA39N4N7"/>
<accession>A0AA39N4N7</accession>
<feature type="domain" description="Protein kinase" evidence="1">
    <location>
        <begin position="51"/>
        <end position="293"/>
    </location>
</feature>
<name>A0AA39N4N7_ARMTA</name>
<evidence type="ECO:0000259" key="1">
    <source>
        <dbReference type="PROSITE" id="PS50011"/>
    </source>
</evidence>
<protein>
    <recommendedName>
        <fullName evidence="1">Protein kinase domain-containing protein</fullName>
    </recommendedName>
</protein>
<evidence type="ECO:0000313" key="3">
    <source>
        <dbReference type="Proteomes" id="UP001175211"/>
    </source>
</evidence>
<dbReference type="PROSITE" id="PS50011">
    <property type="entry name" value="PROTEIN_KINASE_DOM"/>
    <property type="match status" value="1"/>
</dbReference>
<sequence length="293" mass="33403">MADTVSEMEWYRGYVPLFPYEFDPSDPKNNSKFRELPQFALQGGDFQFVLKNAIQCEPELGLSQIWVAEVRKKGGPEPESSSWGQVVLKLFQASLLRFPQPTWQDPFSEYSCPRQLACVEELVYNSLQDIQGWTIPYFYGKHRLTLPNGESTRVNVLEYIDGMTLAQLHDMYPTHMTTPLKPKLHHELLEKLKELYVPAMQGISEINARHIVLCDLEPENIMIAPEPSLNQVVFIDFGHAFINTPKEVVDSYRNSLKLATCIIGCCRRHRADVTKGAKRCLSADLQVPTSSPL</sequence>
<reference evidence="2" key="1">
    <citation type="submission" date="2023-06" db="EMBL/GenBank/DDBJ databases">
        <authorList>
            <consortium name="Lawrence Berkeley National Laboratory"/>
            <person name="Ahrendt S."/>
            <person name="Sahu N."/>
            <person name="Indic B."/>
            <person name="Wong-Bajracharya J."/>
            <person name="Merenyi Z."/>
            <person name="Ke H.-M."/>
            <person name="Monk M."/>
            <person name="Kocsube S."/>
            <person name="Drula E."/>
            <person name="Lipzen A."/>
            <person name="Balint B."/>
            <person name="Henrissat B."/>
            <person name="Andreopoulos B."/>
            <person name="Martin F.M."/>
            <person name="Harder C.B."/>
            <person name="Rigling D."/>
            <person name="Ford K.L."/>
            <person name="Foster G.D."/>
            <person name="Pangilinan J."/>
            <person name="Papanicolaou A."/>
            <person name="Barry K."/>
            <person name="LaButti K."/>
            <person name="Viragh M."/>
            <person name="Koriabine M."/>
            <person name="Yan M."/>
            <person name="Riley R."/>
            <person name="Champramary S."/>
            <person name="Plett K.L."/>
            <person name="Tsai I.J."/>
            <person name="Slot J."/>
            <person name="Sipos G."/>
            <person name="Plett J."/>
            <person name="Nagy L.G."/>
            <person name="Grigoriev I.V."/>
        </authorList>
    </citation>
    <scope>NUCLEOTIDE SEQUENCE</scope>
    <source>
        <strain evidence="2">CCBAS 213</strain>
    </source>
</reference>
<dbReference type="Gene3D" id="1.10.510.10">
    <property type="entry name" value="Transferase(Phosphotransferase) domain 1"/>
    <property type="match status" value="1"/>
</dbReference>
<keyword evidence="3" id="KW-1185">Reference proteome</keyword>
<dbReference type="GO" id="GO:0005524">
    <property type="term" value="F:ATP binding"/>
    <property type="evidence" value="ECO:0007669"/>
    <property type="project" value="InterPro"/>
</dbReference>